<reference evidence="12 13" key="1">
    <citation type="submission" date="2016-09" db="EMBL/GenBank/DDBJ databases">
        <title>Aspergillus awamori IFM 58123T.</title>
        <authorList>
            <person name="Kusuya Y."/>
            <person name="Shimizu M."/>
            <person name="Takahashi H."/>
            <person name="Yaguchi T."/>
        </authorList>
    </citation>
    <scope>NUCLEOTIDE SEQUENCE [LARGE SCALE GENOMIC DNA]</scope>
    <source>
        <strain evidence="12 13">IFM 58123</strain>
    </source>
</reference>
<protein>
    <submittedName>
        <fullName evidence="12">Purine-cytosine permease fcyB</fullName>
    </submittedName>
</protein>
<feature type="transmembrane region" description="Helical" evidence="9">
    <location>
        <begin position="452"/>
        <end position="473"/>
    </location>
</feature>
<dbReference type="Pfam" id="PF02133">
    <property type="entry name" value="Transp_cyt_pur"/>
    <property type="match status" value="1"/>
</dbReference>
<feature type="compositionally biased region" description="Polar residues" evidence="8">
    <location>
        <begin position="1"/>
        <end position="30"/>
    </location>
</feature>
<gene>
    <name evidence="12" type="ORF">AAWM_00528</name>
</gene>
<evidence type="ECO:0000256" key="2">
    <source>
        <dbReference type="ARBA" id="ARBA00008974"/>
    </source>
</evidence>
<dbReference type="GO" id="GO:0015851">
    <property type="term" value="P:nucleobase transport"/>
    <property type="evidence" value="ECO:0007669"/>
    <property type="project" value="UniProtKB-ARBA"/>
</dbReference>
<evidence type="ECO:0000259" key="11">
    <source>
        <dbReference type="PROSITE" id="PS51294"/>
    </source>
</evidence>
<dbReference type="PROSITE" id="PS50090">
    <property type="entry name" value="MYB_LIKE"/>
    <property type="match status" value="1"/>
</dbReference>
<evidence type="ECO:0000256" key="3">
    <source>
        <dbReference type="ARBA" id="ARBA00022448"/>
    </source>
</evidence>
<feature type="transmembrane region" description="Helical" evidence="9">
    <location>
        <begin position="485"/>
        <end position="508"/>
    </location>
</feature>
<keyword evidence="3" id="KW-0813">Transport</keyword>
<feature type="transmembrane region" description="Helical" evidence="9">
    <location>
        <begin position="603"/>
        <end position="623"/>
    </location>
</feature>
<dbReference type="STRING" id="105351.A0A401KE96"/>
<dbReference type="GO" id="GO:0022857">
    <property type="term" value="F:transmembrane transporter activity"/>
    <property type="evidence" value="ECO:0007669"/>
    <property type="project" value="InterPro"/>
</dbReference>
<feature type="transmembrane region" description="Helical" evidence="9">
    <location>
        <begin position="414"/>
        <end position="432"/>
    </location>
</feature>
<evidence type="ECO:0000256" key="4">
    <source>
        <dbReference type="ARBA" id="ARBA00022553"/>
    </source>
</evidence>
<dbReference type="SMART" id="SM00717">
    <property type="entry name" value="SANT"/>
    <property type="match status" value="1"/>
</dbReference>
<feature type="transmembrane region" description="Helical" evidence="9">
    <location>
        <begin position="648"/>
        <end position="671"/>
    </location>
</feature>
<dbReference type="PROSITE" id="PS51294">
    <property type="entry name" value="HTH_MYB"/>
    <property type="match status" value="1"/>
</dbReference>
<feature type="transmembrane region" description="Helical" evidence="9">
    <location>
        <begin position="268"/>
        <end position="287"/>
    </location>
</feature>
<keyword evidence="4" id="KW-0597">Phosphoprotein</keyword>
<feature type="transmembrane region" description="Helical" evidence="9">
    <location>
        <begin position="386"/>
        <end position="407"/>
    </location>
</feature>
<dbReference type="InterPro" id="IPR001248">
    <property type="entry name" value="Pur-cyt_permease"/>
</dbReference>
<dbReference type="FunFam" id="1.10.4160.10:FF:000002">
    <property type="entry name" value="Purine-cytosine permease fcyB"/>
    <property type="match status" value="1"/>
</dbReference>
<feature type="compositionally biased region" description="Basic and acidic residues" evidence="8">
    <location>
        <begin position="106"/>
        <end position="115"/>
    </location>
</feature>
<dbReference type="GO" id="GO:0000329">
    <property type="term" value="C:fungal-type vacuole membrane"/>
    <property type="evidence" value="ECO:0007669"/>
    <property type="project" value="TreeGrafter"/>
</dbReference>
<dbReference type="Pfam" id="PF00249">
    <property type="entry name" value="Myb_DNA-binding"/>
    <property type="match status" value="1"/>
</dbReference>
<proteinExistence type="inferred from homology"/>
<evidence type="ECO:0000256" key="8">
    <source>
        <dbReference type="SAM" id="MobiDB-lite"/>
    </source>
</evidence>
<feature type="region of interest" description="Disordered" evidence="8">
    <location>
        <begin position="1"/>
        <end position="115"/>
    </location>
</feature>
<comment type="similarity">
    <text evidence="2">Belongs to the purine-cytosine permease (2.A.39) family.</text>
</comment>
<keyword evidence="6 9" id="KW-1133">Transmembrane helix</keyword>
<dbReference type="GO" id="GO:0005886">
    <property type="term" value="C:plasma membrane"/>
    <property type="evidence" value="ECO:0007669"/>
    <property type="project" value="TreeGrafter"/>
</dbReference>
<dbReference type="AlphaFoldDB" id="A0A401KE96"/>
<dbReference type="PANTHER" id="PTHR31806">
    <property type="entry name" value="PURINE-CYTOSINE PERMEASE FCY2-RELATED"/>
    <property type="match status" value="1"/>
</dbReference>
<feature type="compositionally biased region" description="Low complexity" evidence="8">
    <location>
        <begin position="61"/>
        <end position="78"/>
    </location>
</feature>
<feature type="transmembrane region" description="Helical" evidence="9">
    <location>
        <begin position="579"/>
        <end position="597"/>
    </location>
</feature>
<evidence type="ECO:0000256" key="5">
    <source>
        <dbReference type="ARBA" id="ARBA00022692"/>
    </source>
</evidence>
<feature type="transmembrane region" description="Helical" evidence="9">
    <location>
        <begin position="347"/>
        <end position="366"/>
    </location>
</feature>
<comment type="subcellular location">
    <subcellularLocation>
        <location evidence="1">Membrane</location>
        <topology evidence="1">Multi-pass membrane protein</topology>
    </subcellularLocation>
</comment>
<dbReference type="Proteomes" id="UP000286921">
    <property type="component" value="Unassembled WGS sequence"/>
</dbReference>
<comment type="caution">
    <text evidence="12">The sequence shown here is derived from an EMBL/GenBank/DDBJ whole genome shotgun (WGS) entry which is preliminary data.</text>
</comment>
<feature type="transmembrane region" description="Helical" evidence="9">
    <location>
        <begin position="299"/>
        <end position="326"/>
    </location>
</feature>
<keyword evidence="5 9" id="KW-0812">Transmembrane</keyword>
<evidence type="ECO:0000256" key="1">
    <source>
        <dbReference type="ARBA" id="ARBA00004141"/>
    </source>
</evidence>
<dbReference type="InterPro" id="IPR009057">
    <property type="entry name" value="Homeodomain-like_sf"/>
</dbReference>
<dbReference type="InterPro" id="IPR026030">
    <property type="entry name" value="Pur-cyt_permease_Fcy2/21/22"/>
</dbReference>
<dbReference type="InterPro" id="IPR001005">
    <property type="entry name" value="SANT/Myb"/>
</dbReference>
<evidence type="ECO:0000259" key="10">
    <source>
        <dbReference type="PROSITE" id="PS50090"/>
    </source>
</evidence>
<dbReference type="PANTHER" id="PTHR31806:SF8">
    <property type="entry name" value="TRANSPORTER, PUTATIVE (AFU_ORTHOLOGUE AFUA_2G03000)-RELATED"/>
    <property type="match status" value="1"/>
</dbReference>
<accession>A0A401KE96</accession>
<feature type="transmembrane region" description="Helical" evidence="9">
    <location>
        <begin position="683"/>
        <end position="703"/>
    </location>
</feature>
<dbReference type="Gene3D" id="1.10.4160.10">
    <property type="entry name" value="Hydantoin permease"/>
    <property type="match status" value="1"/>
</dbReference>
<dbReference type="InterPro" id="IPR017930">
    <property type="entry name" value="Myb_dom"/>
</dbReference>
<dbReference type="SUPFAM" id="SSF46689">
    <property type="entry name" value="Homeodomain-like"/>
    <property type="match status" value="1"/>
</dbReference>
<name>A0A401KE96_ASPAW</name>
<dbReference type="EMBL" id="BDHI01000001">
    <property type="protein sequence ID" value="GCB17643.1"/>
    <property type="molecule type" value="Genomic_DNA"/>
</dbReference>
<feature type="region of interest" description="Disordered" evidence="8">
    <location>
        <begin position="204"/>
        <end position="230"/>
    </location>
</feature>
<evidence type="ECO:0000256" key="9">
    <source>
        <dbReference type="SAM" id="Phobius"/>
    </source>
</evidence>
<dbReference type="CDD" id="cd00167">
    <property type="entry name" value="SANT"/>
    <property type="match status" value="1"/>
</dbReference>
<evidence type="ECO:0000313" key="13">
    <source>
        <dbReference type="Proteomes" id="UP000286921"/>
    </source>
</evidence>
<evidence type="ECO:0000256" key="7">
    <source>
        <dbReference type="ARBA" id="ARBA00023136"/>
    </source>
</evidence>
<keyword evidence="7 9" id="KW-0472">Membrane</keyword>
<evidence type="ECO:0000313" key="12">
    <source>
        <dbReference type="EMBL" id="GCB17643.1"/>
    </source>
</evidence>
<sequence>MSSPPTSKRIKTSISANAPSHLIAQQQVNPFSRVPSFEGIPMPQTQIPPQNPRKRRASPQSSSAATMAAPGAAPATGETAHEQGPGGSEPAPKKKGRTNTPWTAEEEQRLKTMRDAGRTWSEIAKTFPTRTEGSVKKHWYKDMHYAEFAEDESVALREAIREYDANKWKAIGLKVGKPAKACEQMSSPQTVPTLGSPYEKEISRIRSTEDTSPPTENAEKRAQRQPGGPFASSRMAAYLRRFEQQLVEYNLEARGIERVQEHERMSKLTWVSYMQAFLLWVSINLAANNITLGMLGPATYGLSFLDSALCGVFGALVGAIVSSWMATWGPISGIRTMAFGRYSMGWWPSKLIVILNLIQMLGYGLIDCVVGGQILSAVSPHGHMTVAVGIVIIAIISWVIATFGIQIFHYYERFAFLPQLIVVCILFGMSGTKYDLSTPSTGDARTVAGNRLSFFSLCLSAAITYAPLAADFFVYYPRNTSRTSLFFLSLGGLMTSFTMAFLVGIGLASGITSDPAYSKAYADGAGALIVEGFSPLNGFGKFCAVVVALGLIANTIPPTYSAGVDFQILGRYAEKVPRAIWNAIGVIIYTVCALAGRSNLSDIFTNFLALMGYWVAIWIAIILEDRFIFRARSGYNWHSWNDPSKLPLGISALIAFLIGWAGAILCMAQVWYIGPLARLVGEYGADMGTYVAFSWTCVVYPPLRYVELRYFGR</sequence>
<keyword evidence="13" id="KW-1185">Reference proteome</keyword>
<evidence type="ECO:0000256" key="6">
    <source>
        <dbReference type="ARBA" id="ARBA00022989"/>
    </source>
</evidence>
<feature type="transmembrane region" description="Helical" evidence="9">
    <location>
        <begin position="538"/>
        <end position="558"/>
    </location>
</feature>
<feature type="domain" description="Myb-like" evidence="10">
    <location>
        <begin position="94"/>
        <end position="143"/>
    </location>
</feature>
<organism evidence="12 13">
    <name type="scientific">Aspergillus awamori</name>
    <name type="common">Black koji mold</name>
    <dbReference type="NCBI Taxonomy" id="105351"/>
    <lineage>
        <taxon>Eukaryota</taxon>
        <taxon>Fungi</taxon>
        <taxon>Dikarya</taxon>
        <taxon>Ascomycota</taxon>
        <taxon>Pezizomycotina</taxon>
        <taxon>Eurotiomycetes</taxon>
        <taxon>Eurotiomycetidae</taxon>
        <taxon>Eurotiales</taxon>
        <taxon>Aspergillaceae</taxon>
        <taxon>Aspergillus</taxon>
    </lineage>
</organism>
<feature type="domain" description="HTH myb-type" evidence="11">
    <location>
        <begin position="94"/>
        <end position="147"/>
    </location>
</feature>
<dbReference type="Gene3D" id="1.10.10.60">
    <property type="entry name" value="Homeodomain-like"/>
    <property type="match status" value="1"/>
</dbReference>